<evidence type="ECO:0000256" key="2">
    <source>
        <dbReference type="SAM" id="Phobius"/>
    </source>
</evidence>
<comment type="caution">
    <text evidence="3">The sequence shown here is derived from an EMBL/GenBank/DDBJ whole genome shotgun (WGS) entry which is preliminary data.</text>
</comment>
<keyword evidence="2" id="KW-0472">Membrane</keyword>
<feature type="region of interest" description="Disordered" evidence="1">
    <location>
        <begin position="191"/>
        <end position="210"/>
    </location>
</feature>
<gene>
    <name evidence="3" type="ORF">B0H17DRAFT_1184574</name>
</gene>
<keyword evidence="4" id="KW-1185">Reference proteome</keyword>
<sequence>MANEHEHFPPIPVRTQGRVIPCTYPLAERQPTHRSRPNSDSGSLLMSYLLRWCRQRPNGMSFSENMQRSVFRLTPPLGGMPRMRSSLISFLKPDLCPYDTASSSKRRTAWQKLSLLACRIWPLLTEAPPRKLARHESRQIARMCIVPATFVATLTMIVLGPLRRRPDFLHRKGHIEHRVYNSAKIHLDPETTGLADREPSGYHQSFPGSA</sequence>
<evidence type="ECO:0000313" key="3">
    <source>
        <dbReference type="EMBL" id="KAJ7664965.1"/>
    </source>
</evidence>
<keyword evidence="2" id="KW-0812">Transmembrane</keyword>
<accession>A0AAD7CVI6</accession>
<organism evidence="3 4">
    <name type="scientific">Mycena rosella</name>
    <name type="common">Pink bonnet</name>
    <name type="synonym">Agaricus rosellus</name>
    <dbReference type="NCBI Taxonomy" id="1033263"/>
    <lineage>
        <taxon>Eukaryota</taxon>
        <taxon>Fungi</taxon>
        <taxon>Dikarya</taxon>
        <taxon>Basidiomycota</taxon>
        <taxon>Agaricomycotina</taxon>
        <taxon>Agaricomycetes</taxon>
        <taxon>Agaricomycetidae</taxon>
        <taxon>Agaricales</taxon>
        <taxon>Marasmiineae</taxon>
        <taxon>Mycenaceae</taxon>
        <taxon>Mycena</taxon>
    </lineage>
</organism>
<evidence type="ECO:0000256" key="1">
    <source>
        <dbReference type="SAM" id="MobiDB-lite"/>
    </source>
</evidence>
<name>A0AAD7CVI6_MYCRO</name>
<dbReference type="AlphaFoldDB" id="A0AAD7CVI6"/>
<dbReference type="EMBL" id="JARKIE010000217">
    <property type="protein sequence ID" value="KAJ7664965.1"/>
    <property type="molecule type" value="Genomic_DNA"/>
</dbReference>
<reference evidence="3" key="1">
    <citation type="submission" date="2023-03" db="EMBL/GenBank/DDBJ databases">
        <title>Massive genome expansion in bonnet fungi (Mycena s.s.) driven by repeated elements and novel gene families across ecological guilds.</title>
        <authorList>
            <consortium name="Lawrence Berkeley National Laboratory"/>
            <person name="Harder C.B."/>
            <person name="Miyauchi S."/>
            <person name="Viragh M."/>
            <person name="Kuo A."/>
            <person name="Thoen E."/>
            <person name="Andreopoulos B."/>
            <person name="Lu D."/>
            <person name="Skrede I."/>
            <person name="Drula E."/>
            <person name="Henrissat B."/>
            <person name="Morin E."/>
            <person name="Kohler A."/>
            <person name="Barry K."/>
            <person name="LaButti K."/>
            <person name="Morin E."/>
            <person name="Salamov A."/>
            <person name="Lipzen A."/>
            <person name="Mereny Z."/>
            <person name="Hegedus B."/>
            <person name="Baldrian P."/>
            <person name="Stursova M."/>
            <person name="Weitz H."/>
            <person name="Taylor A."/>
            <person name="Grigoriev I.V."/>
            <person name="Nagy L.G."/>
            <person name="Martin F."/>
            <person name="Kauserud H."/>
        </authorList>
    </citation>
    <scope>NUCLEOTIDE SEQUENCE</scope>
    <source>
        <strain evidence="3">CBHHK067</strain>
    </source>
</reference>
<dbReference type="Proteomes" id="UP001221757">
    <property type="component" value="Unassembled WGS sequence"/>
</dbReference>
<feature type="compositionally biased region" description="Basic and acidic residues" evidence="1">
    <location>
        <begin position="191"/>
        <end position="200"/>
    </location>
</feature>
<evidence type="ECO:0000313" key="4">
    <source>
        <dbReference type="Proteomes" id="UP001221757"/>
    </source>
</evidence>
<proteinExistence type="predicted"/>
<feature type="transmembrane region" description="Helical" evidence="2">
    <location>
        <begin position="140"/>
        <end position="162"/>
    </location>
</feature>
<protein>
    <submittedName>
        <fullName evidence="3">Uncharacterized protein</fullName>
    </submittedName>
</protein>
<keyword evidence="2" id="KW-1133">Transmembrane helix</keyword>